<accession>A0ABT0RRB3</accession>
<organism evidence="1 2">
    <name type="scientific">Sphingomonas caseinilyticus</name>
    <dbReference type="NCBI Taxonomy" id="2908205"/>
    <lineage>
        <taxon>Bacteria</taxon>
        <taxon>Pseudomonadati</taxon>
        <taxon>Pseudomonadota</taxon>
        <taxon>Alphaproteobacteria</taxon>
        <taxon>Sphingomonadales</taxon>
        <taxon>Sphingomonadaceae</taxon>
        <taxon>Sphingomonas</taxon>
    </lineage>
</organism>
<protein>
    <recommendedName>
        <fullName evidence="3">SH3 domain-containing protein</fullName>
    </recommendedName>
</protein>
<keyword evidence="2" id="KW-1185">Reference proteome</keyword>
<dbReference type="EMBL" id="JAMGBA010000001">
    <property type="protein sequence ID" value="MCL6697554.1"/>
    <property type="molecule type" value="Genomic_DNA"/>
</dbReference>
<reference evidence="1 2" key="1">
    <citation type="submission" date="2022-05" db="EMBL/GenBank/DDBJ databases">
        <authorList>
            <person name="Jo J.-H."/>
            <person name="Im W.-T."/>
        </authorList>
    </citation>
    <scope>NUCLEOTIDE SEQUENCE [LARGE SCALE GENOMIC DNA]</scope>
    <source>
        <strain evidence="1 2">NSE70-1</strain>
    </source>
</reference>
<evidence type="ECO:0000313" key="2">
    <source>
        <dbReference type="Proteomes" id="UP001203410"/>
    </source>
</evidence>
<dbReference type="RefSeq" id="WP_249902915.1">
    <property type="nucleotide sequence ID" value="NZ_JAMGBA010000001.1"/>
</dbReference>
<evidence type="ECO:0008006" key="3">
    <source>
        <dbReference type="Google" id="ProtNLM"/>
    </source>
</evidence>
<proteinExistence type="predicted"/>
<evidence type="ECO:0000313" key="1">
    <source>
        <dbReference type="EMBL" id="MCL6697554.1"/>
    </source>
</evidence>
<gene>
    <name evidence="1" type="ORF">LZ496_01980</name>
</gene>
<name>A0ABT0RRB3_9SPHN</name>
<sequence>MSRVSIRLESMNVVFLFAALQAAQAEPARAPIVDDCDSDASFAEYRISLAKAVASKDKAALRQLVDPEISVDLGGGSGWPALVEAWGLDGTENSALWAELAEVLALGCGEYQGQKIMPGNFSSLGEFEGFPPPYFSISQGAALRSEPSDMAPVRMLLDNHILLEQDNWAPEGWLHARLTNGQTGYVRLHAVRNAIDYRATFERRNGKWLMTSFLAGD</sequence>
<dbReference type="Proteomes" id="UP001203410">
    <property type="component" value="Unassembled WGS sequence"/>
</dbReference>
<comment type="caution">
    <text evidence="1">The sequence shown here is derived from an EMBL/GenBank/DDBJ whole genome shotgun (WGS) entry which is preliminary data.</text>
</comment>